<name>A0ACC2VTT2_9TREE</name>
<reference evidence="1" key="1">
    <citation type="submission" date="2023-04" db="EMBL/GenBank/DDBJ databases">
        <title>Draft Genome sequencing of Naganishia species isolated from polar environments using Oxford Nanopore Technology.</title>
        <authorList>
            <person name="Leo P."/>
            <person name="Venkateswaran K."/>
        </authorList>
    </citation>
    <scope>NUCLEOTIDE SEQUENCE</scope>
    <source>
        <strain evidence="1">MNA-CCFEE 5423</strain>
    </source>
</reference>
<comment type="caution">
    <text evidence="1">The sequence shown here is derived from an EMBL/GenBank/DDBJ whole genome shotgun (WGS) entry which is preliminary data.</text>
</comment>
<sequence>MGLLKIFKSSKSNPSNESGNRSHSFSSTNDHDSVPLPPPPRMAREQRSTSTSSVRSGSSFMGRRIASDRSRSKDDFKTIPYDSTPVQNPPQYRTASPLDQGYSRASQYGLSNQPSRGSSMQPQYPSAQPSAQLSSARQSPPTSSERQRPFSKYVLPDLNLDHEGPRYEEQRVHAPGGADTIPSPRDMDPSRRTGHDSNRSWNSQTDYTGRDQYQPHLPSPRAHRSVDPPESGSRGAVQSYDQRPLPEPPGSGSRPDSVFGMDVSPRKDASSFHHQSNASRTTLSNGTTPRPSLSINPVPAGSSAMSPGNSRTDSHLSVPGNDKAAASNQSVFPWLNRSRSKSPNTLGLGRPLEQDSAAMAKTKSKEKAKGKPKPGEEDGSFKVKAFRHVSSGSGVPPWEVQFDYGGMQPLAAATPARSESDPVVPQRADLRDVSTSPSSHPDDAPGRRSMSYVGRPPSIAGSINNDDTPRQVSVQRFKQTRRYSGISVNGDNGFASHEQLPYRSSGQGHTRIKSDSSGVEILISPQKRRTANHDTDNSDEEVLASNHGNGKDDSDQYSASRPMNRSYSTSALSVDSLMDRPGPKADVGLPAVRRSLDQGRELHAPGIVSRLPQRPSGFAVQNRRAVSVFDESTSISVSNDRRIESQTKTRPFGHDRSQSASGIQDLAAAISHSSQLSSSVATSDNRPSLRERLASLALSTPPVTDLPMVSSPDCEIPPAPSDSPEPPNVQTVIARPASAQALATAQPSAQQRSASAISTNRQKVRTGWDASSSDEESDSGKKRVRKPRTASAVNAPVPAFKVQSLPSGVRRPPAPSEAFGPDEDDSPKRAGPTGNQGSRNSSFNSTKSPLPSSFERARSSSHQRTPSSVMRESGSDSSDSSDDEPLTAIRHRQSSSSLNSGTSLAAPSNCTKPSSQTSSPVKSVRSSSNLSLPPANSSQTVSRSATSTSSMATTSTVMSPMQRSTQLPSNSVVQRPPSTWATAGMHTRESPTSSQSGATTGDTSSGGVPATPRELSMALGNPVVVRSTRSSFSSTQLANTRRVSFAEHGDGQSVRNVEEDVEKEQIRKTNERRREEARKATEIGQAANGNSDEDTTPARNPAQYLQNMQSQMPQFGQTPNTYNPYFGMAQPGYMDPTQQMYMLQMQMAQMAQMNPAMMQMQQQAMALAKQQYQAAMVAAAMQAAEDAWERGSTMTGLGSTTGRATSPMAQMPYNHNNFGMGGPGMFGMLPTSDNAGSVYGGNSPSAAPSPQYNTFAVPRPAASVYGESSRPRIAPNDQPRPNRSRSSPSLDKLVTEQANNPPTRRRPESQALLNQQRPLPSTTARRPQPKSMIPTKGPDNEIMQINTQQHNFAAPSGVAVPPSTWKTRSTGDRIR</sequence>
<evidence type="ECO:0000313" key="1">
    <source>
        <dbReference type="EMBL" id="KAJ9102528.1"/>
    </source>
</evidence>
<dbReference type="Proteomes" id="UP001227268">
    <property type="component" value="Unassembled WGS sequence"/>
</dbReference>
<dbReference type="EMBL" id="JASBWT010000008">
    <property type="protein sequence ID" value="KAJ9102528.1"/>
    <property type="molecule type" value="Genomic_DNA"/>
</dbReference>
<organism evidence="1 2">
    <name type="scientific">Naganishia friedmannii</name>
    <dbReference type="NCBI Taxonomy" id="89922"/>
    <lineage>
        <taxon>Eukaryota</taxon>
        <taxon>Fungi</taxon>
        <taxon>Dikarya</taxon>
        <taxon>Basidiomycota</taxon>
        <taxon>Agaricomycotina</taxon>
        <taxon>Tremellomycetes</taxon>
        <taxon>Filobasidiales</taxon>
        <taxon>Filobasidiaceae</taxon>
        <taxon>Naganishia</taxon>
    </lineage>
</organism>
<keyword evidence="2" id="KW-1185">Reference proteome</keyword>
<accession>A0ACC2VTT2</accession>
<proteinExistence type="predicted"/>
<gene>
    <name evidence="1" type="ORF">QFC21_002929</name>
</gene>
<evidence type="ECO:0000313" key="2">
    <source>
        <dbReference type="Proteomes" id="UP001227268"/>
    </source>
</evidence>
<protein>
    <submittedName>
        <fullName evidence="1">Uncharacterized protein</fullName>
    </submittedName>
</protein>